<proteinExistence type="predicted"/>
<sequence>MVRYTGSLLFGYIIDIFPQFHVFISCNRKVHLLCEDHDVLVEGSLFLLVYWRSTTSTQWL</sequence>
<keyword evidence="2" id="KW-1185">Reference proteome</keyword>
<dbReference type="EMBL" id="ML121534">
    <property type="protein sequence ID" value="RPB26548.1"/>
    <property type="molecule type" value="Genomic_DNA"/>
</dbReference>
<evidence type="ECO:0000313" key="2">
    <source>
        <dbReference type="Proteomes" id="UP000267821"/>
    </source>
</evidence>
<organism evidence="1 2">
    <name type="scientific">Terfezia boudieri ATCC MYA-4762</name>
    <dbReference type="NCBI Taxonomy" id="1051890"/>
    <lineage>
        <taxon>Eukaryota</taxon>
        <taxon>Fungi</taxon>
        <taxon>Dikarya</taxon>
        <taxon>Ascomycota</taxon>
        <taxon>Pezizomycotina</taxon>
        <taxon>Pezizomycetes</taxon>
        <taxon>Pezizales</taxon>
        <taxon>Pezizaceae</taxon>
        <taxon>Terfezia</taxon>
    </lineage>
</organism>
<gene>
    <name evidence="1" type="ORF">L211DRAFT_682405</name>
</gene>
<evidence type="ECO:0000313" key="1">
    <source>
        <dbReference type="EMBL" id="RPB26548.1"/>
    </source>
</evidence>
<dbReference type="Proteomes" id="UP000267821">
    <property type="component" value="Unassembled WGS sequence"/>
</dbReference>
<reference evidence="1 2" key="1">
    <citation type="journal article" date="2018" name="Nat. Ecol. Evol.">
        <title>Pezizomycetes genomes reveal the molecular basis of ectomycorrhizal truffle lifestyle.</title>
        <authorList>
            <person name="Murat C."/>
            <person name="Payen T."/>
            <person name="Noel B."/>
            <person name="Kuo A."/>
            <person name="Morin E."/>
            <person name="Chen J."/>
            <person name="Kohler A."/>
            <person name="Krizsan K."/>
            <person name="Balestrini R."/>
            <person name="Da Silva C."/>
            <person name="Montanini B."/>
            <person name="Hainaut M."/>
            <person name="Levati E."/>
            <person name="Barry K.W."/>
            <person name="Belfiori B."/>
            <person name="Cichocki N."/>
            <person name="Clum A."/>
            <person name="Dockter R.B."/>
            <person name="Fauchery L."/>
            <person name="Guy J."/>
            <person name="Iotti M."/>
            <person name="Le Tacon F."/>
            <person name="Lindquist E.A."/>
            <person name="Lipzen A."/>
            <person name="Malagnac F."/>
            <person name="Mello A."/>
            <person name="Molinier V."/>
            <person name="Miyauchi S."/>
            <person name="Poulain J."/>
            <person name="Riccioni C."/>
            <person name="Rubini A."/>
            <person name="Sitrit Y."/>
            <person name="Splivallo R."/>
            <person name="Traeger S."/>
            <person name="Wang M."/>
            <person name="Zifcakova L."/>
            <person name="Wipf D."/>
            <person name="Zambonelli A."/>
            <person name="Paolocci F."/>
            <person name="Nowrousian M."/>
            <person name="Ottonello S."/>
            <person name="Baldrian P."/>
            <person name="Spatafora J.W."/>
            <person name="Henrissat B."/>
            <person name="Nagy L.G."/>
            <person name="Aury J.M."/>
            <person name="Wincker P."/>
            <person name="Grigoriev I.V."/>
            <person name="Bonfante P."/>
            <person name="Martin F.M."/>
        </authorList>
    </citation>
    <scope>NUCLEOTIDE SEQUENCE [LARGE SCALE GENOMIC DNA]</scope>
    <source>
        <strain evidence="1 2">ATCC MYA-4762</strain>
    </source>
</reference>
<dbReference type="AlphaFoldDB" id="A0A3N4LXV9"/>
<name>A0A3N4LXV9_9PEZI</name>
<accession>A0A3N4LXV9</accession>
<protein>
    <submittedName>
        <fullName evidence="1">Uncharacterized protein</fullName>
    </submittedName>
</protein>
<dbReference type="InParanoid" id="A0A3N4LXV9"/>
<dbReference type="PROSITE" id="PS51257">
    <property type="entry name" value="PROKAR_LIPOPROTEIN"/>
    <property type="match status" value="1"/>
</dbReference>